<comment type="caution">
    <text evidence="3">The sequence shown here is derived from an EMBL/GenBank/DDBJ whole genome shotgun (WGS) entry which is preliminary data.</text>
</comment>
<feature type="compositionally biased region" description="Low complexity" evidence="1">
    <location>
        <begin position="29"/>
        <end position="41"/>
    </location>
</feature>
<dbReference type="Pfam" id="PF01764">
    <property type="entry name" value="Lipase_3"/>
    <property type="match status" value="1"/>
</dbReference>
<dbReference type="OrthoDB" id="438440at2759"/>
<dbReference type="RefSeq" id="XP_035320583.1">
    <property type="nucleotide sequence ID" value="XM_035463752.1"/>
</dbReference>
<dbReference type="SUPFAM" id="SSF53474">
    <property type="entry name" value="alpha/beta-Hydrolases"/>
    <property type="match status" value="1"/>
</dbReference>
<feature type="region of interest" description="Disordered" evidence="1">
    <location>
        <begin position="1"/>
        <end position="97"/>
    </location>
</feature>
<evidence type="ECO:0000313" key="4">
    <source>
        <dbReference type="Proteomes" id="UP000749293"/>
    </source>
</evidence>
<reference evidence="3" key="1">
    <citation type="submission" date="2020-03" db="EMBL/GenBank/DDBJ databases">
        <title>Site-based positive gene gene selection in Geosmithia morbida across the United States reveals a broad range of putative effectors and factors for local host and environmental adapation.</title>
        <authorList>
            <person name="Onufrak A."/>
            <person name="Murdoch R.W."/>
            <person name="Gazis R."/>
            <person name="Huff M."/>
            <person name="Staton M."/>
            <person name="Klingeman W."/>
            <person name="Hadziabdic D."/>
        </authorList>
    </citation>
    <scope>NUCLEOTIDE SEQUENCE</scope>
    <source>
        <strain evidence="3">1262</strain>
    </source>
</reference>
<evidence type="ECO:0000256" key="1">
    <source>
        <dbReference type="SAM" id="MobiDB-lite"/>
    </source>
</evidence>
<evidence type="ECO:0000313" key="3">
    <source>
        <dbReference type="EMBL" id="KAF4121931.1"/>
    </source>
</evidence>
<dbReference type="InterPro" id="IPR029058">
    <property type="entry name" value="AB_hydrolase_fold"/>
</dbReference>
<dbReference type="GO" id="GO:0006629">
    <property type="term" value="P:lipid metabolic process"/>
    <property type="evidence" value="ECO:0007669"/>
    <property type="project" value="InterPro"/>
</dbReference>
<feature type="domain" description="Fungal lipase-type" evidence="2">
    <location>
        <begin position="326"/>
        <end position="476"/>
    </location>
</feature>
<dbReference type="Gene3D" id="3.40.50.1820">
    <property type="entry name" value="alpha/beta hydrolase"/>
    <property type="match status" value="1"/>
</dbReference>
<evidence type="ECO:0000259" key="2">
    <source>
        <dbReference type="Pfam" id="PF01764"/>
    </source>
</evidence>
<organism evidence="3 4">
    <name type="scientific">Geosmithia morbida</name>
    <dbReference type="NCBI Taxonomy" id="1094350"/>
    <lineage>
        <taxon>Eukaryota</taxon>
        <taxon>Fungi</taxon>
        <taxon>Dikarya</taxon>
        <taxon>Ascomycota</taxon>
        <taxon>Pezizomycotina</taxon>
        <taxon>Sordariomycetes</taxon>
        <taxon>Hypocreomycetidae</taxon>
        <taxon>Hypocreales</taxon>
        <taxon>Bionectriaceae</taxon>
        <taxon>Geosmithia</taxon>
    </lineage>
</organism>
<dbReference type="Proteomes" id="UP000749293">
    <property type="component" value="Unassembled WGS sequence"/>
</dbReference>
<name>A0A9P4YUI1_9HYPO</name>
<dbReference type="PANTHER" id="PTHR46023:SF6">
    <property type="entry name" value="LIPASE CLASS 3 FAMILY PROTEIN"/>
    <property type="match status" value="1"/>
</dbReference>
<feature type="compositionally biased region" description="Low complexity" evidence="1">
    <location>
        <begin position="69"/>
        <end position="95"/>
    </location>
</feature>
<dbReference type="PANTHER" id="PTHR46023">
    <property type="entry name" value="LIPASE CLASS 3 PROTEIN-LIKE"/>
    <property type="match status" value="1"/>
</dbReference>
<proteinExistence type="predicted"/>
<gene>
    <name evidence="3" type="ORF">GMORB2_1771</name>
</gene>
<dbReference type="CDD" id="cd00519">
    <property type="entry name" value="Lipase_3"/>
    <property type="match status" value="1"/>
</dbReference>
<dbReference type="EMBL" id="JAANYQ010000011">
    <property type="protein sequence ID" value="KAF4121931.1"/>
    <property type="molecule type" value="Genomic_DNA"/>
</dbReference>
<feature type="region of interest" description="Disordered" evidence="1">
    <location>
        <begin position="491"/>
        <end position="516"/>
    </location>
</feature>
<accession>A0A9P4YUI1</accession>
<keyword evidence="4" id="KW-1185">Reference proteome</keyword>
<dbReference type="AlphaFoldDB" id="A0A9P4YUI1"/>
<dbReference type="GeneID" id="55968001"/>
<protein>
    <submittedName>
        <fullName evidence="3">Lipase (Class 3)</fullName>
    </submittedName>
</protein>
<feature type="compositionally biased region" description="Basic residues" evidence="1">
    <location>
        <begin position="52"/>
        <end position="66"/>
    </location>
</feature>
<dbReference type="InterPro" id="IPR002921">
    <property type="entry name" value="Fungal_lipase-type"/>
</dbReference>
<feature type="region of interest" description="Disordered" evidence="1">
    <location>
        <begin position="209"/>
        <end position="243"/>
    </location>
</feature>
<sequence length="602" mass="66229">MGFFTRSNKAKEPTKKLKSASLTEPPNVFVPVSQPVYSQQVNASTPQLSGGRGKHVNKKKKKKKKEQKQQPPVQAQLQLHQPPPQQQQQQQQQNQGHHMCGPVVVNQHYYLGGQPPQNHSSQPLPLLPPRHPYAATVGFSSSVGNLAQNLKVVPSCADGLTAWYDYSADLVTSTVNACDDISRRLNRVLTLIDGEHLAGDEVDLFTCRTQVPESSSSDSRRTDGKKSSKDRDRSKNRNKDKALSASHDVFDKVNAYANSRLPKDLPPFAVQTATWQLLCLAARYSLSVYDRPSGAERETHVSSDWLTGTKAMCIKSVPMDDMETIVFAVRGTASFMDWAVNLRVEPKPPTGFLDDPGNLCHAGFLSVARHMIRPVALRLRQLLREDPSRSRCSLLITGHSAGGAVASLLYSHMLAQAAESQSELSLLTGRFKRVHCVTFGTPPVSVMPLAGPECPQLRTNSLFLSFVNEGDPVTRADKGYVKSLLELLGSPSPDAKHSSKTRRKKSSNPVPSAAKPVWPVPPCTLSNAGTIVVMRGHHHHRRPSGHRMATLNHRLEQGVAAHVCREDQLRGVIWSEPMAHLMQLYAGRIESLAVQAVTGKYD</sequence>
<feature type="compositionally biased region" description="Basic and acidic residues" evidence="1">
    <location>
        <begin position="218"/>
        <end position="242"/>
    </location>
</feature>